<organism evidence="1 2">
    <name type="scientific">Tagetes erecta</name>
    <name type="common">African marigold</name>
    <dbReference type="NCBI Taxonomy" id="13708"/>
    <lineage>
        <taxon>Eukaryota</taxon>
        <taxon>Viridiplantae</taxon>
        <taxon>Streptophyta</taxon>
        <taxon>Embryophyta</taxon>
        <taxon>Tracheophyta</taxon>
        <taxon>Spermatophyta</taxon>
        <taxon>Magnoliopsida</taxon>
        <taxon>eudicotyledons</taxon>
        <taxon>Gunneridae</taxon>
        <taxon>Pentapetalae</taxon>
        <taxon>asterids</taxon>
        <taxon>campanulids</taxon>
        <taxon>Asterales</taxon>
        <taxon>Asteraceae</taxon>
        <taxon>Asteroideae</taxon>
        <taxon>Heliantheae alliance</taxon>
        <taxon>Tageteae</taxon>
        <taxon>Tagetes</taxon>
    </lineage>
</organism>
<protein>
    <recommendedName>
        <fullName evidence="3">Nucleoprotein</fullName>
    </recommendedName>
</protein>
<keyword evidence="2" id="KW-1185">Reference proteome</keyword>
<comment type="caution">
    <text evidence="1">The sequence shown here is derived from an EMBL/GenBank/DDBJ whole genome shotgun (WGS) entry which is preliminary data.</text>
</comment>
<evidence type="ECO:0008006" key="3">
    <source>
        <dbReference type="Google" id="ProtNLM"/>
    </source>
</evidence>
<reference evidence="1" key="1">
    <citation type="journal article" date="2023" name="bioRxiv">
        <title>Improved chromosome-level genome assembly for marigold (Tagetes erecta).</title>
        <authorList>
            <person name="Jiang F."/>
            <person name="Yuan L."/>
            <person name="Wang S."/>
            <person name="Wang H."/>
            <person name="Xu D."/>
            <person name="Wang A."/>
            <person name="Fan W."/>
        </authorList>
    </citation>
    <scope>NUCLEOTIDE SEQUENCE</scope>
    <source>
        <strain evidence="1">WSJ</strain>
        <tissue evidence="1">Leaf</tissue>
    </source>
</reference>
<name>A0AAD8L2Y9_TARER</name>
<evidence type="ECO:0000313" key="1">
    <source>
        <dbReference type="EMBL" id="KAK1433777.1"/>
    </source>
</evidence>
<accession>A0AAD8L2Y9</accession>
<sequence length="329" mass="36689">MASKEQLDRALGDFNYLVASFLASYTPLQINKCDLGGFNFFAITKHVFTCAKRHNRTDDERSNDIFDMVMIGLHRGNITQDQFSRTNVAGVQRIKQLACLYEIPIRSSAREMIQLQEDTLTFVRAVTCFPAIASSILYRKIGLAKNGAKSVLASEQLPDAMKHSGFFGLIPKGCYSYLKKAYLFAHAAYMVDFVKMIDPGDMRSLKALAAGPLNCSKDTIENEKLPYSDERRVGMLRAVGLTDPGVFKKIVDVCNNLCKVVGEPEITYVKKNHIKGNMICFFEDHKKNVAANEETKIWTGMLSDTSDHDYSTILLGVASVLHDPSTSVD</sequence>
<proteinExistence type="predicted"/>
<dbReference type="AlphaFoldDB" id="A0AAD8L2Y9"/>
<dbReference type="Proteomes" id="UP001229421">
    <property type="component" value="Unassembled WGS sequence"/>
</dbReference>
<evidence type="ECO:0000313" key="2">
    <source>
        <dbReference type="Proteomes" id="UP001229421"/>
    </source>
</evidence>
<dbReference type="EMBL" id="JAUHHV010000002">
    <property type="protein sequence ID" value="KAK1433777.1"/>
    <property type="molecule type" value="Genomic_DNA"/>
</dbReference>
<gene>
    <name evidence="1" type="ORF">QVD17_10694</name>
</gene>